<protein>
    <submittedName>
        <fullName evidence="2">Very-short-patch-repair endonuclease</fullName>
    </submittedName>
</protein>
<dbReference type="OrthoDB" id="9798754at2"/>
<organism evidence="2 3">
    <name type="scientific">Fulvimarina manganoxydans</name>
    <dbReference type="NCBI Taxonomy" id="937218"/>
    <lineage>
        <taxon>Bacteria</taxon>
        <taxon>Pseudomonadati</taxon>
        <taxon>Pseudomonadota</taxon>
        <taxon>Alphaproteobacteria</taxon>
        <taxon>Hyphomicrobiales</taxon>
        <taxon>Aurantimonadaceae</taxon>
        <taxon>Fulvimarina</taxon>
    </lineage>
</organism>
<dbReference type="Proteomes" id="UP000192656">
    <property type="component" value="Unassembled WGS sequence"/>
</dbReference>
<keyword evidence="2" id="KW-0540">Nuclease</keyword>
<evidence type="ECO:0000313" key="3">
    <source>
        <dbReference type="Proteomes" id="UP000192656"/>
    </source>
</evidence>
<reference evidence="2 3" key="1">
    <citation type="submission" date="2017-04" db="EMBL/GenBank/DDBJ databases">
        <authorList>
            <person name="Afonso C.L."/>
            <person name="Miller P.J."/>
            <person name="Scott M.A."/>
            <person name="Spackman E."/>
            <person name="Goraichik I."/>
            <person name="Dimitrov K.M."/>
            <person name="Suarez D.L."/>
            <person name="Swayne D.E."/>
        </authorList>
    </citation>
    <scope>NUCLEOTIDE SEQUENCE [LARGE SCALE GENOMIC DNA]</scope>
    <source>
        <strain evidence="2 3">CGMCC 1.10972</strain>
    </source>
</reference>
<dbReference type="InterPro" id="IPR047216">
    <property type="entry name" value="Endonuclease_DUF559_bact"/>
</dbReference>
<keyword evidence="3" id="KW-1185">Reference proteome</keyword>
<dbReference type="InterPro" id="IPR011335">
    <property type="entry name" value="Restrct_endonuc-II-like"/>
</dbReference>
<dbReference type="CDD" id="cd01038">
    <property type="entry name" value="Endonuclease_DUF559"/>
    <property type="match status" value="1"/>
</dbReference>
<dbReference type="Pfam" id="PF04480">
    <property type="entry name" value="DUF559"/>
    <property type="match status" value="1"/>
</dbReference>
<name>A0A1W1ZPP7_9HYPH</name>
<keyword evidence="2" id="KW-0255">Endonuclease</keyword>
<dbReference type="Gene3D" id="3.40.960.10">
    <property type="entry name" value="VSR Endonuclease"/>
    <property type="match status" value="1"/>
</dbReference>
<proteinExistence type="predicted"/>
<dbReference type="EMBL" id="FWXR01000003">
    <property type="protein sequence ID" value="SMC50374.1"/>
    <property type="molecule type" value="Genomic_DNA"/>
</dbReference>
<dbReference type="InterPro" id="IPR007569">
    <property type="entry name" value="DUF559"/>
</dbReference>
<dbReference type="STRING" id="937218.SAMN06297251_10326"/>
<evidence type="ECO:0000313" key="2">
    <source>
        <dbReference type="EMBL" id="SMC50374.1"/>
    </source>
</evidence>
<evidence type="ECO:0000259" key="1">
    <source>
        <dbReference type="Pfam" id="PF04480"/>
    </source>
</evidence>
<dbReference type="PANTHER" id="PTHR38590">
    <property type="entry name" value="BLL0828 PROTEIN"/>
    <property type="match status" value="1"/>
</dbReference>
<dbReference type="PANTHER" id="PTHR38590:SF1">
    <property type="entry name" value="BLL0828 PROTEIN"/>
    <property type="match status" value="1"/>
</dbReference>
<accession>A0A1W1ZPP7</accession>
<dbReference type="GO" id="GO:0004519">
    <property type="term" value="F:endonuclease activity"/>
    <property type="evidence" value="ECO:0007669"/>
    <property type="project" value="UniProtKB-KW"/>
</dbReference>
<dbReference type="AlphaFoldDB" id="A0A1W1ZPP7"/>
<feature type="domain" description="DUF559" evidence="1">
    <location>
        <begin position="7"/>
        <end position="111"/>
    </location>
</feature>
<sequence>MKRSAIIARARTLRRKETDAELLLWTELANRRLNGFKFVRQFPVPPFIVDFACRSKRLIIELDGAQHAQSQRDLKRTGLLNVSGWSVLRFWNDEVFKERNAVLETILAVLEGRLRHRSDGDGWIDGLRFAPARLSHASLRAGLSSLSEEGEGLAGGFEHGLHDRERCG</sequence>
<gene>
    <name evidence="2" type="ORF">SAMN06297251_10326</name>
</gene>
<keyword evidence="2" id="KW-0378">Hydrolase</keyword>
<dbReference type="RefSeq" id="WP_084408866.1">
    <property type="nucleotide sequence ID" value="NZ_FWXR01000003.1"/>
</dbReference>
<dbReference type="SUPFAM" id="SSF52980">
    <property type="entry name" value="Restriction endonuclease-like"/>
    <property type="match status" value="1"/>
</dbReference>